<name>A0ACC2PGA1_9HYME</name>
<organism evidence="1 2">
    <name type="scientific">Eretmocerus hayati</name>
    <dbReference type="NCBI Taxonomy" id="131215"/>
    <lineage>
        <taxon>Eukaryota</taxon>
        <taxon>Metazoa</taxon>
        <taxon>Ecdysozoa</taxon>
        <taxon>Arthropoda</taxon>
        <taxon>Hexapoda</taxon>
        <taxon>Insecta</taxon>
        <taxon>Pterygota</taxon>
        <taxon>Neoptera</taxon>
        <taxon>Endopterygota</taxon>
        <taxon>Hymenoptera</taxon>
        <taxon>Apocrita</taxon>
        <taxon>Proctotrupomorpha</taxon>
        <taxon>Chalcidoidea</taxon>
        <taxon>Aphelinidae</taxon>
        <taxon>Aphelininae</taxon>
        <taxon>Eretmocerus</taxon>
    </lineage>
</organism>
<gene>
    <name evidence="1" type="ORF">QAD02_017890</name>
</gene>
<accession>A0ACC2PGA1</accession>
<keyword evidence="2" id="KW-1185">Reference proteome</keyword>
<dbReference type="EMBL" id="CM056741">
    <property type="protein sequence ID" value="KAJ8682098.1"/>
    <property type="molecule type" value="Genomic_DNA"/>
</dbReference>
<protein>
    <submittedName>
        <fullName evidence="1">Uncharacterized protein</fullName>
    </submittedName>
</protein>
<reference evidence="1" key="1">
    <citation type="submission" date="2023-04" db="EMBL/GenBank/DDBJ databases">
        <title>A chromosome-level genome assembly of the parasitoid wasp Eretmocerus hayati.</title>
        <authorList>
            <person name="Zhong Y."/>
            <person name="Liu S."/>
            <person name="Liu Y."/>
        </authorList>
    </citation>
    <scope>NUCLEOTIDE SEQUENCE</scope>
    <source>
        <strain evidence="1">ZJU_SS_LIU_2023</strain>
    </source>
</reference>
<evidence type="ECO:0000313" key="2">
    <source>
        <dbReference type="Proteomes" id="UP001239111"/>
    </source>
</evidence>
<proteinExistence type="predicted"/>
<sequence length="495" mass="56031">MEPLHILIVVGLVHFSLFFFNTIFVSCMHLPYLSLQEKCGLEIQFLRLKWFTTAFNRSLMKWGLNHSKFWALWFNAGLITAIVLLPISVFIVVKMNLENWFQGSTSPGEKKEQVLELMVPGIDIPFNQIGFYVFSLLLSSGIHELGHAMAAVKEDVRFFGIGMVLFFIIPVAFVHLNDEQLNSLSIKSRLRVLCAGVWHNVVLAMLAIILIGVITILFSPFFKTNSGVFVRDITATSPVLGPSGLTNGDVIHSINDCPVKNVSDWKHCILNAIKFPTPGYCVTDRMVKEIDKSLRIQGENTSIRDCCDEYSKDKGYLCYQYLLGFDVQTPPSTTHSCLPSRVIVESSHSSCQSNDHCVLLNDLCIKPVLDNVTKIVQIQRYGRKDVIYLGHPAEIYYSIELSDWVPRFGFLSPNLPETFILFCKYTAQFSAGLAIINVIPCFYFDGQHIVTLLIDVLFRRKIQHHSIRSTIASIVKITFTLLLGNILVIMYLNKF</sequence>
<evidence type="ECO:0000313" key="1">
    <source>
        <dbReference type="EMBL" id="KAJ8682098.1"/>
    </source>
</evidence>
<comment type="caution">
    <text evidence="1">The sequence shown here is derived from an EMBL/GenBank/DDBJ whole genome shotgun (WGS) entry which is preliminary data.</text>
</comment>
<dbReference type="Proteomes" id="UP001239111">
    <property type="component" value="Chromosome 1"/>
</dbReference>